<feature type="region of interest" description="Disordered" evidence="8">
    <location>
        <begin position="289"/>
        <end position="311"/>
    </location>
</feature>
<feature type="transmembrane region" description="Helical" evidence="9">
    <location>
        <begin position="318"/>
        <end position="336"/>
    </location>
</feature>
<keyword evidence="9" id="KW-0472">Membrane</keyword>
<dbReference type="PROSITE" id="PS50011">
    <property type="entry name" value="PROTEIN_KINASE_DOM"/>
    <property type="match status" value="1"/>
</dbReference>
<evidence type="ECO:0000256" key="7">
    <source>
        <dbReference type="PROSITE-ProRule" id="PRU10141"/>
    </source>
</evidence>
<dbReference type="SMART" id="SM00220">
    <property type="entry name" value="S_TKc"/>
    <property type="match status" value="1"/>
</dbReference>
<dbReference type="RefSeq" id="WP_162443049.1">
    <property type="nucleotide sequence ID" value="NZ_CP048222.1"/>
</dbReference>
<evidence type="ECO:0000256" key="9">
    <source>
        <dbReference type="SAM" id="Phobius"/>
    </source>
</evidence>
<keyword evidence="9" id="KW-0812">Transmembrane</keyword>
<evidence type="ECO:0000256" key="3">
    <source>
        <dbReference type="ARBA" id="ARBA00022679"/>
    </source>
</evidence>
<dbReference type="InterPro" id="IPR008271">
    <property type="entry name" value="Ser/Thr_kinase_AS"/>
</dbReference>
<evidence type="ECO:0000313" key="11">
    <source>
        <dbReference type="EMBL" id="QHT67005.1"/>
    </source>
</evidence>
<keyword evidence="3" id="KW-0808">Transferase</keyword>
<dbReference type="EMBL" id="CP048222">
    <property type="protein sequence ID" value="QHT67005.1"/>
    <property type="molecule type" value="Genomic_DNA"/>
</dbReference>
<keyword evidence="12" id="KW-1185">Reference proteome</keyword>
<dbReference type="PANTHER" id="PTHR43289:SF6">
    <property type="entry name" value="SERINE_THREONINE-PROTEIN KINASE NEKL-3"/>
    <property type="match status" value="1"/>
</dbReference>
<feature type="binding site" evidence="7">
    <location>
        <position position="44"/>
    </location>
    <ligand>
        <name>ATP</name>
        <dbReference type="ChEBI" id="CHEBI:30616"/>
    </ligand>
</feature>
<dbReference type="InterPro" id="IPR017441">
    <property type="entry name" value="Protein_kinase_ATP_BS"/>
</dbReference>
<keyword evidence="5 11" id="KW-0418">Kinase</keyword>
<dbReference type="InterPro" id="IPR011009">
    <property type="entry name" value="Kinase-like_dom_sf"/>
</dbReference>
<feature type="region of interest" description="Disordered" evidence="8">
    <location>
        <begin position="344"/>
        <end position="392"/>
    </location>
</feature>
<dbReference type="InterPro" id="IPR047676">
    <property type="entry name" value="FxLYD_dom"/>
</dbReference>
<evidence type="ECO:0000256" key="2">
    <source>
        <dbReference type="ARBA" id="ARBA00022527"/>
    </source>
</evidence>
<feature type="compositionally biased region" description="Basic and acidic residues" evidence="8">
    <location>
        <begin position="361"/>
        <end position="370"/>
    </location>
</feature>
<accession>A0A6C0GGJ7</accession>
<dbReference type="Pfam" id="PF00069">
    <property type="entry name" value="Pkinase"/>
    <property type="match status" value="1"/>
</dbReference>
<evidence type="ECO:0000256" key="1">
    <source>
        <dbReference type="ARBA" id="ARBA00012513"/>
    </source>
</evidence>
<keyword evidence="2 11" id="KW-0723">Serine/threonine-protein kinase</keyword>
<evidence type="ECO:0000259" key="10">
    <source>
        <dbReference type="PROSITE" id="PS50011"/>
    </source>
</evidence>
<dbReference type="Gene3D" id="1.10.510.10">
    <property type="entry name" value="Transferase(Phosphotransferase) domain 1"/>
    <property type="match status" value="1"/>
</dbReference>
<keyword evidence="4 7" id="KW-0547">Nucleotide-binding</keyword>
<dbReference type="SUPFAM" id="SSF56112">
    <property type="entry name" value="Protein kinase-like (PK-like)"/>
    <property type="match status" value="1"/>
</dbReference>
<dbReference type="Gene3D" id="3.30.200.20">
    <property type="entry name" value="Phosphorylase Kinase, domain 1"/>
    <property type="match status" value="1"/>
</dbReference>
<dbReference type="KEGG" id="rhoz:GXP67_10280"/>
<sequence length="504" mass="56657">MQRKNSMIGQQILNYKIESLLGEGGMGSVYLAVHMQLSRKVAIKALNPSLVKNPGIRVRFKNEASTLSSLHHPNIVILFDYLEEENGLYLIMEYVEGKTLDDYIQTVSGPIPESKAIPLFMQILDAFAYAHEQGVIHRDVKPANIMITGRERMKILDYGIAKLLSQRTHTLTQAGTKMGTVLYMSPEQVKGEPVDKRSDIYSLGVTLFQMLTGRSPYDDPNATEFAVYNKIVNEPLPRASQYYPNVSARMQAVIDKATAKKPEERFQDCQEFKEAFMGTMSLPVGSTITFQNKTSKPSQENPSVTKVTSTQKKSANKGWVLALMLAVLLVAGWLFLRKKEDTPVQTNTPVNTETTLSQGSSEKKKEKKTDPPPVETPDEVQEEEPTQDTRLTSTDAARYINLVCEIAEEDTNEITEESSEVRDRKLTVRATLTNTSEMDFDNVSIRITYFNANDNEIGNYIYEHGRLESGQEERFLIDRKILASRVECAIASAQSVESVQEEIQ</sequence>
<feature type="compositionally biased region" description="Polar residues" evidence="8">
    <location>
        <begin position="344"/>
        <end position="360"/>
    </location>
</feature>
<dbReference type="Proteomes" id="UP000480178">
    <property type="component" value="Chromosome"/>
</dbReference>
<evidence type="ECO:0000256" key="4">
    <source>
        <dbReference type="ARBA" id="ARBA00022741"/>
    </source>
</evidence>
<dbReference type="InterPro" id="IPR000719">
    <property type="entry name" value="Prot_kinase_dom"/>
</dbReference>
<dbReference type="PANTHER" id="PTHR43289">
    <property type="entry name" value="MITOGEN-ACTIVATED PROTEIN KINASE KINASE KINASE 20-RELATED"/>
    <property type="match status" value="1"/>
</dbReference>
<dbReference type="NCBIfam" id="NF038353">
    <property type="entry name" value="FxLYD_dom"/>
    <property type="match status" value="1"/>
</dbReference>
<evidence type="ECO:0000256" key="6">
    <source>
        <dbReference type="ARBA" id="ARBA00022840"/>
    </source>
</evidence>
<proteinExistence type="predicted"/>
<feature type="domain" description="Protein kinase" evidence="10">
    <location>
        <begin position="15"/>
        <end position="277"/>
    </location>
</feature>
<gene>
    <name evidence="11" type="ORF">GXP67_10280</name>
</gene>
<name>A0A6C0GGJ7_9BACT</name>
<dbReference type="CDD" id="cd14014">
    <property type="entry name" value="STKc_PknB_like"/>
    <property type="match status" value="1"/>
</dbReference>
<dbReference type="GO" id="GO:0004674">
    <property type="term" value="F:protein serine/threonine kinase activity"/>
    <property type="evidence" value="ECO:0007669"/>
    <property type="project" value="UniProtKB-KW"/>
</dbReference>
<dbReference type="AlphaFoldDB" id="A0A6C0GGJ7"/>
<dbReference type="PROSITE" id="PS00108">
    <property type="entry name" value="PROTEIN_KINASE_ST"/>
    <property type="match status" value="1"/>
</dbReference>
<dbReference type="FunFam" id="3.30.200.20:FF:000042">
    <property type="entry name" value="Aurora kinase A"/>
    <property type="match status" value="1"/>
</dbReference>
<evidence type="ECO:0000313" key="12">
    <source>
        <dbReference type="Proteomes" id="UP000480178"/>
    </source>
</evidence>
<feature type="compositionally biased region" description="Acidic residues" evidence="8">
    <location>
        <begin position="376"/>
        <end position="386"/>
    </location>
</feature>
<protein>
    <recommendedName>
        <fullName evidence="1">non-specific serine/threonine protein kinase</fullName>
        <ecNumber evidence="1">2.7.11.1</ecNumber>
    </recommendedName>
</protein>
<keyword evidence="9" id="KW-1133">Transmembrane helix</keyword>
<reference evidence="11 12" key="1">
    <citation type="submission" date="2020-01" db="EMBL/GenBank/DDBJ databases">
        <authorList>
            <person name="Kim M.K."/>
        </authorList>
    </citation>
    <scope>NUCLEOTIDE SEQUENCE [LARGE SCALE GENOMIC DNA]</scope>
    <source>
        <strain evidence="11 12">172606-1</strain>
    </source>
</reference>
<evidence type="ECO:0000256" key="8">
    <source>
        <dbReference type="SAM" id="MobiDB-lite"/>
    </source>
</evidence>
<organism evidence="11 12">
    <name type="scientific">Rhodocytophaga rosea</name>
    <dbReference type="NCBI Taxonomy" id="2704465"/>
    <lineage>
        <taxon>Bacteria</taxon>
        <taxon>Pseudomonadati</taxon>
        <taxon>Bacteroidota</taxon>
        <taxon>Cytophagia</taxon>
        <taxon>Cytophagales</taxon>
        <taxon>Rhodocytophagaceae</taxon>
        <taxon>Rhodocytophaga</taxon>
    </lineage>
</organism>
<dbReference type="GO" id="GO:0005524">
    <property type="term" value="F:ATP binding"/>
    <property type="evidence" value="ECO:0007669"/>
    <property type="project" value="UniProtKB-UniRule"/>
</dbReference>
<dbReference type="FunFam" id="1.10.510.10:FF:000021">
    <property type="entry name" value="Serine/threonine protein kinase"/>
    <property type="match status" value="1"/>
</dbReference>
<keyword evidence="6 7" id="KW-0067">ATP-binding</keyword>
<dbReference type="EC" id="2.7.11.1" evidence="1"/>
<dbReference type="PROSITE" id="PS00107">
    <property type="entry name" value="PROTEIN_KINASE_ATP"/>
    <property type="match status" value="1"/>
</dbReference>
<evidence type="ECO:0000256" key="5">
    <source>
        <dbReference type="ARBA" id="ARBA00022777"/>
    </source>
</evidence>